<dbReference type="InterPro" id="IPR028896">
    <property type="entry name" value="GcvT/YgfZ/DmdA"/>
</dbReference>
<evidence type="ECO:0000256" key="1">
    <source>
        <dbReference type="ARBA" id="ARBA00008609"/>
    </source>
</evidence>
<evidence type="ECO:0000259" key="4">
    <source>
        <dbReference type="Pfam" id="PF08669"/>
    </source>
</evidence>
<dbReference type="PANTHER" id="PTHR43757:SF11">
    <property type="entry name" value="SARCOSINE DEHYDROGENASE"/>
    <property type="match status" value="1"/>
</dbReference>
<organism evidence="6 7">
    <name type="scientific">Mycolicibacterium arabiense</name>
    <dbReference type="NCBI Taxonomy" id="1286181"/>
    <lineage>
        <taxon>Bacteria</taxon>
        <taxon>Bacillati</taxon>
        <taxon>Actinomycetota</taxon>
        <taxon>Actinomycetes</taxon>
        <taxon>Mycobacteriales</taxon>
        <taxon>Mycobacteriaceae</taxon>
        <taxon>Mycolicibacterium</taxon>
    </lineage>
</organism>
<comment type="similarity">
    <text evidence="1">Belongs to the GcvT family.</text>
</comment>
<dbReference type="Gene3D" id="3.30.1360.120">
    <property type="entry name" value="Probable tRNA modification gtpase trme, domain 1"/>
    <property type="match status" value="1"/>
</dbReference>
<feature type="domain" description="Aminomethyltransferase C-terminal" evidence="4">
    <location>
        <begin position="737"/>
        <end position="823"/>
    </location>
</feature>
<dbReference type="InterPro" id="IPR006076">
    <property type="entry name" value="FAD-dep_OxRdtase"/>
</dbReference>
<dbReference type="InterPro" id="IPR032503">
    <property type="entry name" value="FAO_M"/>
</dbReference>
<feature type="domain" description="GCVT N-terminal" evidence="3">
    <location>
        <begin position="441"/>
        <end position="715"/>
    </location>
</feature>
<protein>
    <submittedName>
        <fullName evidence="6">Dehydrogenase</fullName>
    </submittedName>
</protein>
<evidence type="ECO:0000259" key="2">
    <source>
        <dbReference type="Pfam" id="PF01266"/>
    </source>
</evidence>
<dbReference type="Pfam" id="PF08669">
    <property type="entry name" value="GCV_T_C"/>
    <property type="match status" value="1"/>
</dbReference>
<keyword evidence="7" id="KW-1185">Reference proteome</keyword>
<reference evidence="6 7" key="1">
    <citation type="journal article" date="2019" name="Emerg. Microbes Infect.">
        <title>Comprehensive subspecies identification of 175 nontuberculous mycobacteria species based on 7547 genomic profiles.</title>
        <authorList>
            <person name="Matsumoto Y."/>
            <person name="Kinjo T."/>
            <person name="Motooka D."/>
            <person name="Nabeya D."/>
            <person name="Jung N."/>
            <person name="Uechi K."/>
            <person name="Horii T."/>
            <person name="Iida T."/>
            <person name="Fujita J."/>
            <person name="Nakamura S."/>
        </authorList>
    </citation>
    <scope>NUCLEOTIDE SEQUENCE [LARGE SCALE GENOMIC DNA]</scope>
    <source>
        <strain evidence="6 7">JCM 18538</strain>
    </source>
</reference>
<dbReference type="AlphaFoldDB" id="A0A7I7RTS3"/>
<feature type="domain" description="FAD dependent oxidoreductase central" evidence="5">
    <location>
        <begin position="384"/>
        <end position="438"/>
    </location>
</feature>
<dbReference type="EMBL" id="AP022593">
    <property type="protein sequence ID" value="BBY47396.1"/>
    <property type="molecule type" value="Genomic_DNA"/>
</dbReference>
<dbReference type="InterPro" id="IPR013977">
    <property type="entry name" value="GcvT_C"/>
</dbReference>
<dbReference type="Pfam" id="PF01266">
    <property type="entry name" value="DAO"/>
    <property type="match status" value="1"/>
</dbReference>
<sequence length="830" mass="89731">MTQEANQDTTGTALPTRAQVVVIGGGVIGTSVAYHLTKLGYTDVLLIEQGRLSSGTTWHAAGLVGQLRASEGGTRLVQYSTQLYTELEAETGLTAGYRQCGGVIVARTEDRMTQLRRTAANAAAFDLECELITPEQALEHYPMMRIDDLVGAIWLPADGRANPTDLTLALAKGARLRGARIVERTRVIGTTVADDGGRRRVVGVRTDAGDVEAEIVVNCGGQWAKQLAAMAGVNVPLHSAEHFYVVTEAVQGVHPDLPILRDPDGYTYFKEEVGGLVIGGFEPEAKPWVGPDQIPYPFEFQLLEEDWDHFQILMDNALLRIPVLEQTGLKKLYNGPESFTPDNQFILGEAPECADYFVAAGFNSVGIASAGGAGRALAEWIVGGAPTSDLTGVDIRRFAPFNGNNRWLHDRVAEVLGVHYEIPWPNRELTTARPFRRSPVHHLLVAAKANFGSRMGWERANFFAPAGEPPVIEYCWGKPNWLPWSAAEQASTRTGVTVFDQTSFSKYLMVGPDAEAALQWLCTADVAVDVGRTVYTGMLNARGTYEADVTVTRTARDEFLIVSSAATTERDKDHIVKNRPPGNTAALVDVTSAMAVFGVMGPRSRDLLASLSDADLSDDGFPFGTSRLISLGYSTVRATRITYVGELGWELYVPTEFAVGVYEDLMTAGAAFGVARGGYYAIESLRLEKGYRAFGRELTPGDGPVEAGLLFACKLTGDVDFLGRTAVEKARSDGPRRRVVGFQVDSPEAMLWGGELVLRNGRVAGQVTSAAWGETTGACVGLAYVRSADGEPIDATWIDTGSYEVNVGGTPYPITVSRKAIYDPGNTRIR</sequence>
<dbReference type="SUPFAM" id="SSF103025">
    <property type="entry name" value="Folate-binding domain"/>
    <property type="match status" value="1"/>
</dbReference>
<evidence type="ECO:0000259" key="5">
    <source>
        <dbReference type="Pfam" id="PF16350"/>
    </source>
</evidence>
<dbReference type="SUPFAM" id="SSF101790">
    <property type="entry name" value="Aminomethyltransferase beta-barrel domain"/>
    <property type="match status" value="1"/>
</dbReference>
<dbReference type="PANTHER" id="PTHR43757">
    <property type="entry name" value="AMINOMETHYLTRANSFERASE"/>
    <property type="match status" value="1"/>
</dbReference>
<feature type="domain" description="FAD dependent oxidoreductase" evidence="2">
    <location>
        <begin position="20"/>
        <end position="380"/>
    </location>
</feature>
<dbReference type="Gene3D" id="3.30.9.10">
    <property type="entry name" value="D-Amino Acid Oxidase, subunit A, domain 2"/>
    <property type="match status" value="1"/>
</dbReference>
<gene>
    <name evidence="6" type="ORF">MARA_08640</name>
</gene>
<dbReference type="SUPFAM" id="SSF54373">
    <property type="entry name" value="FAD-linked reductases, C-terminal domain"/>
    <property type="match status" value="1"/>
</dbReference>
<dbReference type="Gene3D" id="3.30.70.1400">
    <property type="entry name" value="Aminomethyltransferase beta-barrel domains"/>
    <property type="match status" value="1"/>
</dbReference>
<geneLocation type="plasmid" evidence="7">
    <name>pjcm18538 dna</name>
</geneLocation>
<evidence type="ECO:0000313" key="7">
    <source>
        <dbReference type="Proteomes" id="UP000467428"/>
    </source>
</evidence>
<evidence type="ECO:0000259" key="3">
    <source>
        <dbReference type="Pfam" id="PF01571"/>
    </source>
</evidence>
<dbReference type="InterPro" id="IPR006222">
    <property type="entry name" value="GCVT_N"/>
</dbReference>
<dbReference type="KEGG" id="marz:MARA_08640"/>
<dbReference type="Gene3D" id="3.50.50.60">
    <property type="entry name" value="FAD/NAD(P)-binding domain"/>
    <property type="match status" value="1"/>
</dbReference>
<dbReference type="InterPro" id="IPR027266">
    <property type="entry name" value="TrmE/GcvT-like"/>
</dbReference>
<dbReference type="Gene3D" id="2.40.30.110">
    <property type="entry name" value="Aminomethyltransferase beta-barrel domains"/>
    <property type="match status" value="1"/>
</dbReference>
<dbReference type="InterPro" id="IPR029043">
    <property type="entry name" value="GcvT/YgfZ_C"/>
</dbReference>
<dbReference type="Pfam" id="PF16350">
    <property type="entry name" value="FAO_M"/>
    <property type="match status" value="1"/>
</dbReference>
<dbReference type="Proteomes" id="UP000467428">
    <property type="component" value="Chromosome"/>
</dbReference>
<proteinExistence type="inferred from homology"/>
<accession>A0A7I7RTS3</accession>
<dbReference type="SUPFAM" id="SSF51905">
    <property type="entry name" value="FAD/NAD(P)-binding domain"/>
    <property type="match status" value="1"/>
</dbReference>
<dbReference type="InterPro" id="IPR036188">
    <property type="entry name" value="FAD/NAD-bd_sf"/>
</dbReference>
<name>A0A7I7RTS3_9MYCO</name>
<evidence type="ECO:0000313" key="6">
    <source>
        <dbReference type="EMBL" id="BBY47396.1"/>
    </source>
</evidence>
<dbReference type="Pfam" id="PF01571">
    <property type="entry name" value="GCV_T"/>
    <property type="match status" value="1"/>
</dbReference>
<dbReference type="RefSeq" id="WP_163917331.1">
    <property type="nucleotide sequence ID" value="NZ_AP022593.1"/>
</dbReference>